<dbReference type="InterPro" id="IPR036875">
    <property type="entry name" value="Znf_CCHC_sf"/>
</dbReference>
<feature type="region of interest" description="Disordered" evidence="1">
    <location>
        <begin position="184"/>
        <end position="205"/>
    </location>
</feature>
<evidence type="ECO:0000313" key="4">
    <source>
        <dbReference type="Proteomes" id="UP001324115"/>
    </source>
</evidence>
<protein>
    <submittedName>
        <fullName evidence="3">Uncharacterized protein</fullName>
    </submittedName>
</protein>
<dbReference type="GO" id="GO:0003676">
    <property type="term" value="F:nucleic acid binding"/>
    <property type="evidence" value="ECO:0007669"/>
    <property type="project" value="InterPro"/>
</dbReference>
<dbReference type="EMBL" id="JAXUIC010000011">
    <property type="protein sequence ID" value="KAK4562058.1"/>
    <property type="molecule type" value="Genomic_DNA"/>
</dbReference>
<comment type="caution">
    <text evidence="3">The sequence shown here is derived from an EMBL/GenBank/DDBJ whole genome shotgun (WGS) entry which is preliminary data.</text>
</comment>
<keyword evidence="4" id="KW-1185">Reference proteome</keyword>
<evidence type="ECO:0000313" key="3">
    <source>
        <dbReference type="EMBL" id="KAK4562058.1"/>
    </source>
</evidence>
<name>A0AAN7E3A0_QUERU</name>
<dbReference type="PANTHER" id="PTHR34222:SF100">
    <property type="entry name" value="CCHC-TYPE DOMAIN-CONTAINING PROTEIN"/>
    <property type="match status" value="1"/>
</dbReference>
<feature type="compositionally biased region" description="Low complexity" evidence="1">
    <location>
        <begin position="196"/>
        <end position="205"/>
    </location>
</feature>
<feature type="chain" id="PRO_5042863904" evidence="2">
    <location>
        <begin position="20"/>
        <end position="220"/>
    </location>
</feature>
<organism evidence="3 4">
    <name type="scientific">Quercus rubra</name>
    <name type="common">Northern red oak</name>
    <name type="synonym">Quercus borealis</name>
    <dbReference type="NCBI Taxonomy" id="3512"/>
    <lineage>
        <taxon>Eukaryota</taxon>
        <taxon>Viridiplantae</taxon>
        <taxon>Streptophyta</taxon>
        <taxon>Embryophyta</taxon>
        <taxon>Tracheophyta</taxon>
        <taxon>Spermatophyta</taxon>
        <taxon>Magnoliopsida</taxon>
        <taxon>eudicotyledons</taxon>
        <taxon>Gunneridae</taxon>
        <taxon>Pentapetalae</taxon>
        <taxon>rosids</taxon>
        <taxon>fabids</taxon>
        <taxon>Fagales</taxon>
        <taxon>Fagaceae</taxon>
        <taxon>Quercus</taxon>
    </lineage>
</organism>
<accession>A0AAN7E3A0</accession>
<dbReference type="GO" id="GO:0008270">
    <property type="term" value="F:zinc ion binding"/>
    <property type="evidence" value="ECO:0007669"/>
    <property type="project" value="InterPro"/>
</dbReference>
<evidence type="ECO:0000256" key="2">
    <source>
        <dbReference type="SAM" id="SignalP"/>
    </source>
</evidence>
<feature type="region of interest" description="Disordered" evidence="1">
    <location>
        <begin position="135"/>
        <end position="156"/>
    </location>
</feature>
<gene>
    <name evidence="3" type="ORF">RGQ29_004784</name>
</gene>
<dbReference type="Proteomes" id="UP001324115">
    <property type="component" value="Unassembled WGS sequence"/>
</dbReference>
<dbReference type="PANTHER" id="PTHR34222">
    <property type="entry name" value="GAG_PRE-INTEGRS DOMAIN-CONTAINING PROTEIN"/>
    <property type="match status" value="1"/>
</dbReference>
<reference evidence="3 4" key="1">
    <citation type="journal article" date="2023" name="G3 (Bethesda)">
        <title>A haplotype-resolved chromosome-scale genome for Quercus rubra L. provides insights into the genetics of adaptive traits for red oak species.</title>
        <authorList>
            <person name="Kapoor B."/>
            <person name="Jenkins J."/>
            <person name="Schmutz J."/>
            <person name="Zhebentyayeva T."/>
            <person name="Kuelheim C."/>
            <person name="Coggeshall M."/>
            <person name="Heim C."/>
            <person name="Lasky J.R."/>
            <person name="Leites L."/>
            <person name="Islam-Faridi N."/>
            <person name="Romero-Severson J."/>
            <person name="DeLeo V.L."/>
            <person name="Lucas S.M."/>
            <person name="Lazic D."/>
            <person name="Gailing O."/>
            <person name="Carlson J."/>
            <person name="Staton M."/>
        </authorList>
    </citation>
    <scope>NUCLEOTIDE SEQUENCE [LARGE SCALE GENOMIC DNA]</scope>
    <source>
        <strain evidence="3">Pseudo-F2</strain>
    </source>
</reference>
<dbReference type="SUPFAM" id="SSF57756">
    <property type="entry name" value="Retrovirus zinc finger-like domains"/>
    <property type="match status" value="1"/>
</dbReference>
<sequence length="220" mass="24487">MRSFLKCHMLWHYCTGALTVLIKGAEEEDAAFLGRMIEWDSHNHMILTWIQNTSISFISSLLGNFDDAKSADEFHLYEFLMSLHKDFEPIQGQLLNHSPAPSLDTAVNKLVREEARLATLQAQNKLNVLAITPSAPPIEQPQQSGDSSSSSNHRKQTNKNFCNYCKRPGHTIETCYRHSKSTATVANTKPTPPMASISTESQSSGSIINLSPTELQEIIA</sequence>
<proteinExistence type="predicted"/>
<feature type="signal peptide" evidence="2">
    <location>
        <begin position="1"/>
        <end position="19"/>
    </location>
</feature>
<evidence type="ECO:0000256" key="1">
    <source>
        <dbReference type="SAM" id="MobiDB-lite"/>
    </source>
</evidence>
<dbReference type="AlphaFoldDB" id="A0AAN7E3A0"/>
<keyword evidence="2" id="KW-0732">Signal</keyword>